<proteinExistence type="predicted"/>
<sequence length="66" mass="7231">MMFIASPWLFGFTNENGTACNLFVALGWCFCWCISSPIGTPKSALLTTIPLVWAWADTGLHIRPGP</sequence>
<dbReference type="Proteomes" id="UP000664369">
    <property type="component" value="Unassembled WGS sequence"/>
</dbReference>
<organism evidence="1 2">
    <name type="scientific">Hymenobacter negativus</name>
    <dbReference type="NCBI Taxonomy" id="2795026"/>
    <lineage>
        <taxon>Bacteria</taxon>
        <taxon>Pseudomonadati</taxon>
        <taxon>Bacteroidota</taxon>
        <taxon>Cytophagia</taxon>
        <taxon>Cytophagales</taxon>
        <taxon>Hymenobacteraceae</taxon>
        <taxon>Hymenobacter</taxon>
    </lineage>
</organism>
<comment type="caution">
    <text evidence="1">The sequence shown here is derived from an EMBL/GenBank/DDBJ whole genome shotgun (WGS) entry which is preliminary data.</text>
</comment>
<evidence type="ECO:0000313" key="2">
    <source>
        <dbReference type="Proteomes" id="UP000664369"/>
    </source>
</evidence>
<evidence type="ECO:0000313" key="1">
    <source>
        <dbReference type="EMBL" id="MBO2012904.1"/>
    </source>
</evidence>
<keyword evidence="2" id="KW-1185">Reference proteome</keyword>
<gene>
    <name evidence="1" type="ORF">J4E00_27830</name>
</gene>
<dbReference type="EMBL" id="JAGETZ010000022">
    <property type="protein sequence ID" value="MBO2012904.1"/>
    <property type="molecule type" value="Genomic_DNA"/>
</dbReference>
<name>A0ABS3QNP6_9BACT</name>
<protein>
    <submittedName>
        <fullName evidence="1">Uncharacterized protein</fullName>
    </submittedName>
</protein>
<reference evidence="1 2" key="1">
    <citation type="submission" date="2021-03" db="EMBL/GenBank/DDBJ databases">
        <authorList>
            <person name="Kim M.K."/>
        </authorList>
    </citation>
    <scope>NUCLEOTIDE SEQUENCE [LARGE SCALE GENOMIC DNA]</scope>
    <source>
        <strain evidence="1 2">BT442</strain>
    </source>
</reference>
<accession>A0ABS3QNP6</accession>